<evidence type="ECO:0000259" key="2">
    <source>
        <dbReference type="Pfam" id="PF24969"/>
    </source>
</evidence>
<organism evidence="3 4">
    <name type="scientific">Mycena venus</name>
    <dbReference type="NCBI Taxonomy" id="2733690"/>
    <lineage>
        <taxon>Eukaryota</taxon>
        <taxon>Fungi</taxon>
        <taxon>Dikarya</taxon>
        <taxon>Basidiomycota</taxon>
        <taxon>Agaricomycotina</taxon>
        <taxon>Agaricomycetes</taxon>
        <taxon>Agaricomycetidae</taxon>
        <taxon>Agaricales</taxon>
        <taxon>Marasmiineae</taxon>
        <taxon>Mycenaceae</taxon>
        <taxon>Mycena</taxon>
    </lineage>
</organism>
<evidence type="ECO:0000313" key="4">
    <source>
        <dbReference type="Proteomes" id="UP000620124"/>
    </source>
</evidence>
<accession>A0A8H6WST5</accession>
<evidence type="ECO:0000313" key="3">
    <source>
        <dbReference type="EMBL" id="KAF7328727.1"/>
    </source>
</evidence>
<comment type="caution">
    <text evidence="3">The sequence shown here is derived from an EMBL/GenBank/DDBJ whole genome shotgun (WGS) entry which is preliminary data.</text>
</comment>
<keyword evidence="4" id="KW-1185">Reference proteome</keyword>
<dbReference type="SUPFAM" id="SSF81383">
    <property type="entry name" value="F-box domain"/>
    <property type="match status" value="1"/>
</dbReference>
<evidence type="ECO:0000256" key="1">
    <source>
        <dbReference type="SAM" id="SignalP"/>
    </source>
</evidence>
<gene>
    <name evidence="3" type="ORF">MVEN_02501300</name>
</gene>
<dbReference type="InterPro" id="IPR036047">
    <property type="entry name" value="F-box-like_dom_sf"/>
</dbReference>
<dbReference type="Pfam" id="PF24969">
    <property type="entry name" value="LRR_15"/>
    <property type="match status" value="1"/>
</dbReference>
<dbReference type="EMBL" id="JACAZI010000034">
    <property type="protein sequence ID" value="KAF7328727.1"/>
    <property type="molecule type" value="Genomic_DNA"/>
</dbReference>
<feature type="chain" id="PRO_5034592497" description="Leucine-rich repeat domain-containing protein" evidence="1">
    <location>
        <begin position="27"/>
        <end position="328"/>
    </location>
</feature>
<reference evidence="3" key="1">
    <citation type="submission" date="2020-05" db="EMBL/GenBank/DDBJ databases">
        <title>Mycena genomes resolve the evolution of fungal bioluminescence.</title>
        <authorList>
            <person name="Tsai I.J."/>
        </authorList>
    </citation>
    <scope>NUCLEOTIDE SEQUENCE</scope>
    <source>
        <strain evidence="3">CCC161011</strain>
    </source>
</reference>
<proteinExistence type="predicted"/>
<dbReference type="AlphaFoldDB" id="A0A8H6WST5"/>
<dbReference type="OrthoDB" id="5122692at2759"/>
<dbReference type="Proteomes" id="UP000620124">
    <property type="component" value="Unassembled WGS sequence"/>
</dbReference>
<protein>
    <recommendedName>
        <fullName evidence="2">Leucine-rich repeat domain-containing protein</fullName>
    </recommendedName>
</protein>
<feature type="signal peptide" evidence="1">
    <location>
        <begin position="1"/>
        <end position="26"/>
    </location>
</feature>
<sequence>MTNKMGLPTILPAELWLAILSHLYLPDLVSVSATSSVFQALAAESLAEHRALRHRFHRIGHDHHHEHDYWYLHLLTLLREPVAAYYVEVLTAEHTNTRLDTEPWTVLPVSPVDEALIREAVEKEDWIADTEKEKYLNQLLAGDEDAMVTLMILRMPNLKRLTLPSHCWGGLDIQHLMPIVARIAETASNADPDRGPIFPLSELEHYEGHVFNGSYGVDFESIAPLMALPSLRTMCTPYNSEGGFNWPASLPKSRVRRIDIPNGEITREVIVDLARNIRGPCVIRQVATGYNDTPEDVDWSVLEIPFEGACEAEWTIEGDVDTEDSDNE</sequence>
<dbReference type="CDD" id="cd09917">
    <property type="entry name" value="F-box_SF"/>
    <property type="match status" value="1"/>
</dbReference>
<name>A0A8H6WST5_9AGAR</name>
<dbReference type="InterPro" id="IPR056867">
    <property type="entry name" value="LRR_15"/>
</dbReference>
<keyword evidence="1" id="KW-0732">Signal</keyword>
<feature type="domain" description="Leucine-rich repeat" evidence="2">
    <location>
        <begin position="99"/>
        <end position="235"/>
    </location>
</feature>